<dbReference type="EMBL" id="CP063078">
    <property type="protein sequence ID" value="QOQ87246.1"/>
    <property type="molecule type" value="Genomic_DNA"/>
</dbReference>
<dbReference type="AlphaFoldDB" id="A0A7M1LHC9"/>
<sequence>MTLSEIFDKKCITPSKWFRNNNLDPDIGYRVLRGELTGERNTKGKTREVFEALLNDGFIDELPSGLRDNKKAS</sequence>
<evidence type="ECO:0000313" key="2">
    <source>
        <dbReference type="Proteomes" id="UP000594749"/>
    </source>
</evidence>
<name>A0A7M1LHC9_9BACT</name>
<dbReference type="OrthoDB" id="5357765at2"/>
<evidence type="ECO:0000313" key="1">
    <source>
        <dbReference type="EMBL" id="QOQ87246.1"/>
    </source>
</evidence>
<dbReference type="RefSeq" id="WP_025803606.1">
    <property type="nucleotide sequence ID" value="NZ_CP053842.1"/>
</dbReference>
<keyword evidence="2" id="KW-1185">Reference proteome</keyword>
<gene>
    <name evidence="1" type="ORF">IMC76_08570</name>
</gene>
<organism evidence="1 2">
    <name type="scientific">Campylobacter corcagiensis</name>
    <dbReference type="NCBI Taxonomy" id="1448857"/>
    <lineage>
        <taxon>Bacteria</taxon>
        <taxon>Pseudomonadati</taxon>
        <taxon>Campylobacterota</taxon>
        <taxon>Epsilonproteobacteria</taxon>
        <taxon>Campylobacterales</taxon>
        <taxon>Campylobacteraceae</taxon>
        <taxon>Campylobacter</taxon>
    </lineage>
</organism>
<protein>
    <recommendedName>
        <fullName evidence="3">Transcriptional regulator</fullName>
    </recommendedName>
</protein>
<accession>A0A7M1LHC9</accession>
<evidence type="ECO:0008006" key="3">
    <source>
        <dbReference type="Google" id="ProtNLM"/>
    </source>
</evidence>
<reference evidence="1 2" key="1">
    <citation type="submission" date="2020-10" db="EMBL/GenBank/DDBJ databases">
        <title>Campylobacter and Helicobacter PacBio genomes.</title>
        <authorList>
            <person name="Lane C."/>
        </authorList>
    </citation>
    <scope>NUCLEOTIDE SEQUENCE [LARGE SCALE GENOMIC DNA]</scope>
    <source>
        <strain evidence="1 2">2016D-0077</strain>
    </source>
</reference>
<dbReference type="Proteomes" id="UP000594749">
    <property type="component" value="Chromosome"/>
</dbReference>
<proteinExistence type="predicted"/>